<organism evidence="12 13">
    <name type="scientific">Metallumcola ferriviriculae</name>
    <dbReference type="NCBI Taxonomy" id="3039180"/>
    <lineage>
        <taxon>Bacteria</taxon>
        <taxon>Bacillati</taxon>
        <taxon>Bacillota</taxon>
        <taxon>Clostridia</taxon>
        <taxon>Neomoorellales</taxon>
        <taxon>Desulfitibacteraceae</taxon>
        <taxon>Metallumcola</taxon>
    </lineage>
</organism>
<evidence type="ECO:0000256" key="4">
    <source>
        <dbReference type="ARBA" id="ARBA00022456"/>
    </source>
</evidence>
<dbReference type="InterPro" id="IPR009100">
    <property type="entry name" value="AcylCoA_DH/oxidase_NM_dom_sf"/>
</dbReference>
<gene>
    <name evidence="12" type="ORF">MFMK1_001695</name>
</gene>
<evidence type="ECO:0000256" key="8">
    <source>
        <dbReference type="RuleBase" id="RU362125"/>
    </source>
</evidence>
<dbReference type="PROSITE" id="PS00073">
    <property type="entry name" value="ACYL_COA_DH_2"/>
    <property type="match status" value="1"/>
</dbReference>
<dbReference type="InterPro" id="IPR013786">
    <property type="entry name" value="AcylCoA_DH/ox_N"/>
</dbReference>
<dbReference type="FunFam" id="1.10.540.10:FF:000002">
    <property type="entry name" value="Acyl-CoA dehydrogenase FadE19"/>
    <property type="match status" value="1"/>
</dbReference>
<keyword evidence="4" id="KW-0101">Branched-chain amino acid catabolism</keyword>
<dbReference type="PIRSF" id="PIRSF016578">
    <property type="entry name" value="HsaA"/>
    <property type="match status" value="1"/>
</dbReference>
<evidence type="ECO:0000256" key="6">
    <source>
        <dbReference type="ARBA" id="ARBA00022827"/>
    </source>
</evidence>
<dbReference type="EMBL" id="CP121694">
    <property type="protein sequence ID" value="WRO21874.1"/>
    <property type="molecule type" value="Genomic_DNA"/>
</dbReference>
<comment type="cofactor">
    <cofactor evidence="1 8">
        <name>FAD</name>
        <dbReference type="ChEBI" id="CHEBI:57692"/>
    </cofactor>
</comment>
<evidence type="ECO:0000259" key="10">
    <source>
        <dbReference type="Pfam" id="PF02770"/>
    </source>
</evidence>
<dbReference type="AlphaFoldDB" id="A0AAU0UPV3"/>
<protein>
    <submittedName>
        <fullName evidence="12">Acyl-CoA dehydrogenase family protein</fullName>
    </submittedName>
</protein>
<dbReference type="InterPro" id="IPR006091">
    <property type="entry name" value="Acyl-CoA_Oxase/DH_mid-dom"/>
</dbReference>
<dbReference type="GO" id="GO:0009083">
    <property type="term" value="P:branched-chain amino acid catabolic process"/>
    <property type="evidence" value="ECO:0007669"/>
    <property type="project" value="UniProtKB-KW"/>
</dbReference>
<dbReference type="Gene3D" id="2.40.110.10">
    <property type="entry name" value="Butyryl-CoA Dehydrogenase, subunit A, domain 2"/>
    <property type="match status" value="1"/>
</dbReference>
<feature type="domain" description="Acyl-CoA oxidase/dehydrogenase middle" evidence="10">
    <location>
        <begin position="124"/>
        <end position="219"/>
    </location>
</feature>
<evidence type="ECO:0000256" key="3">
    <source>
        <dbReference type="ARBA" id="ARBA00009347"/>
    </source>
</evidence>
<comment type="similarity">
    <text evidence="3 8">Belongs to the acyl-CoA dehydrogenase family.</text>
</comment>
<reference evidence="12 13" key="1">
    <citation type="submission" date="2023-04" db="EMBL/GenBank/DDBJ databases">
        <authorList>
            <person name="Hsu D."/>
        </authorList>
    </citation>
    <scope>NUCLEOTIDE SEQUENCE [LARGE SCALE GENOMIC DNA]</scope>
    <source>
        <strain evidence="12 13">MK1</strain>
    </source>
</reference>
<evidence type="ECO:0000256" key="7">
    <source>
        <dbReference type="ARBA" id="ARBA00023002"/>
    </source>
</evidence>
<evidence type="ECO:0000256" key="2">
    <source>
        <dbReference type="ARBA" id="ARBA00005109"/>
    </source>
</evidence>
<proteinExistence type="inferred from homology"/>
<evidence type="ECO:0000313" key="12">
    <source>
        <dbReference type="EMBL" id="WRO21874.1"/>
    </source>
</evidence>
<evidence type="ECO:0000259" key="11">
    <source>
        <dbReference type="Pfam" id="PF02771"/>
    </source>
</evidence>
<dbReference type="InterPro" id="IPR009075">
    <property type="entry name" value="AcylCo_DH/oxidase_C"/>
</dbReference>
<dbReference type="GO" id="GO:0050660">
    <property type="term" value="F:flavin adenine dinucleotide binding"/>
    <property type="evidence" value="ECO:0007669"/>
    <property type="project" value="InterPro"/>
</dbReference>
<evidence type="ECO:0000259" key="9">
    <source>
        <dbReference type="Pfam" id="PF00441"/>
    </source>
</evidence>
<name>A0AAU0UPV3_9FIRM</name>
<dbReference type="KEGG" id="dbc:MFMK1_001695"/>
<dbReference type="InterPro" id="IPR006089">
    <property type="entry name" value="Acyl-CoA_DH_CS"/>
</dbReference>
<dbReference type="Pfam" id="PF00441">
    <property type="entry name" value="Acyl-CoA_dh_1"/>
    <property type="match status" value="1"/>
</dbReference>
<evidence type="ECO:0000256" key="1">
    <source>
        <dbReference type="ARBA" id="ARBA00001974"/>
    </source>
</evidence>
<sequence>MDFGFTAEQEAFARSVEKFARDKVAPGAEERDETGEWDWELWRELSEMGLCGLPIPEEYGGSGADAVTCLLAYEAFNRGALDPGIFLSLGAHLFICTVPIWLHGNEEQKKKYLPKLASGEWIGALGLTEPNAGSDAAGVQTTAKRDGEHYILNGTKMFITNGPVADVVLVMATVDKSKGAKGVTAFLVEKDTPGFSVSRKLNKMGHRSSPTAELVFEDCRVPAENLLGEEGKGFKATVDALVWERGVFLAAESTGMMAAMLDLTVDYAKQRQQFGQPIIEFQMIRERIADMKVMLDAARLLSYRAAWMKDVGLDGKFEAAVAKTFYAENVVRMADKAVQIFGGYGYMKEYPIERLFRDARLMPIGGGTTDVQKMIISSGLNRDYEKVNELTMRADR</sequence>
<dbReference type="SUPFAM" id="SSF47203">
    <property type="entry name" value="Acyl-CoA dehydrogenase C-terminal domain-like"/>
    <property type="match status" value="1"/>
</dbReference>
<feature type="domain" description="Acyl-CoA dehydrogenase/oxidase N-terminal" evidence="11">
    <location>
        <begin position="6"/>
        <end position="120"/>
    </location>
</feature>
<dbReference type="Pfam" id="PF02770">
    <property type="entry name" value="Acyl-CoA_dh_M"/>
    <property type="match status" value="1"/>
</dbReference>
<accession>A0AAU0UPV3</accession>
<comment type="pathway">
    <text evidence="2">Amino-acid degradation; L-valine degradation.</text>
</comment>
<dbReference type="RefSeq" id="WP_366924701.1">
    <property type="nucleotide sequence ID" value="NZ_CP121694.1"/>
</dbReference>
<dbReference type="PROSITE" id="PS00072">
    <property type="entry name" value="ACYL_COA_DH_1"/>
    <property type="match status" value="1"/>
</dbReference>
<keyword evidence="7 8" id="KW-0560">Oxidoreductase</keyword>
<dbReference type="Gene3D" id="1.10.540.10">
    <property type="entry name" value="Acyl-CoA dehydrogenase/oxidase, N-terminal domain"/>
    <property type="match status" value="1"/>
</dbReference>
<dbReference type="GO" id="GO:0003995">
    <property type="term" value="F:acyl-CoA dehydrogenase activity"/>
    <property type="evidence" value="ECO:0007669"/>
    <property type="project" value="InterPro"/>
</dbReference>
<dbReference type="PANTHER" id="PTHR43884">
    <property type="entry name" value="ACYL-COA DEHYDROGENASE"/>
    <property type="match status" value="1"/>
</dbReference>
<keyword evidence="6 8" id="KW-0274">FAD</keyword>
<dbReference type="Proteomes" id="UP001329915">
    <property type="component" value="Chromosome"/>
</dbReference>
<dbReference type="Gene3D" id="1.20.140.10">
    <property type="entry name" value="Butyryl-CoA Dehydrogenase, subunit A, domain 3"/>
    <property type="match status" value="1"/>
</dbReference>
<evidence type="ECO:0000256" key="5">
    <source>
        <dbReference type="ARBA" id="ARBA00022630"/>
    </source>
</evidence>
<keyword evidence="5 8" id="KW-0285">Flavoprotein</keyword>
<dbReference type="FunFam" id="2.40.110.10:FF:000001">
    <property type="entry name" value="Acyl-CoA dehydrogenase, mitochondrial"/>
    <property type="match status" value="1"/>
</dbReference>
<dbReference type="InterPro" id="IPR036250">
    <property type="entry name" value="AcylCo_DH-like_C"/>
</dbReference>
<dbReference type="FunFam" id="1.20.140.10:FF:000001">
    <property type="entry name" value="Acyl-CoA dehydrogenase"/>
    <property type="match status" value="1"/>
</dbReference>
<dbReference type="InterPro" id="IPR046373">
    <property type="entry name" value="Acyl-CoA_Oxase/DH_mid-dom_sf"/>
</dbReference>
<keyword evidence="13" id="KW-1185">Reference proteome</keyword>
<dbReference type="PANTHER" id="PTHR43884:SF12">
    <property type="entry name" value="ISOVALERYL-COA DEHYDROGENASE, MITOCHONDRIAL-RELATED"/>
    <property type="match status" value="1"/>
</dbReference>
<feature type="domain" description="Acyl-CoA dehydrogenase/oxidase C-terminal" evidence="9">
    <location>
        <begin position="231"/>
        <end position="379"/>
    </location>
</feature>
<evidence type="ECO:0000313" key="13">
    <source>
        <dbReference type="Proteomes" id="UP001329915"/>
    </source>
</evidence>
<dbReference type="Pfam" id="PF02771">
    <property type="entry name" value="Acyl-CoA_dh_N"/>
    <property type="match status" value="1"/>
</dbReference>
<dbReference type="InterPro" id="IPR037069">
    <property type="entry name" value="AcylCoA_DH/ox_N_sf"/>
</dbReference>
<dbReference type="SUPFAM" id="SSF56645">
    <property type="entry name" value="Acyl-CoA dehydrogenase NM domain-like"/>
    <property type="match status" value="1"/>
</dbReference>